<reference evidence="3 4" key="1">
    <citation type="submission" date="2019-11" db="EMBL/GenBank/DDBJ databases">
        <title>Description of Pedobacter sp. LMG 31462T.</title>
        <authorList>
            <person name="Carlier A."/>
            <person name="Qi S."/>
            <person name="Vandamme P."/>
        </authorList>
    </citation>
    <scope>NUCLEOTIDE SEQUENCE [LARGE SCALE GENOMIC DNA]</scope>
    <source>
        <strain evidence="3 4">LMG 31462</strain>
    </source>
</reference>
<keyword evidence="1" id="KW-0812">Transmembrane</keyword>
<accession>A0ABR6F132</accession>
<feature type="domain" description="YdbS-like PH" evidence="2">
    <location>
        <begin position="278"/>
        <end position="364"/>
    </location>
</feature>
<feature type="domain" description="YdbS-like PH" evidence="2">
    <location>
        <begin position="432"/>
        <end position="490"/>
    </location>
</feature>
<organism evidence="3 4">
    <name type="scientific">Pedobacter gandavensis</name>
    <dbReference type="NCBI Taxonomy" id="2679963"/>
    <lineage>
        <taxon>Bacteria</taxon>
        <taxon>Pseudomonadati</taxon>
        <taxon>Bacteroidota</taxon>
        <taxon>Sphingobacteriia</taxon>
        <taxon>Sphingobacteriales</taxon>
        <taxon>Sphingobacteriaceae</taxon>
        <taxon>Pedobacter</taxon>
    </lineage>
</organism>
<sequence length="520" mass="59848">MMETNFSAPKRQSAMGVLIMFLSHLQHSIRALIIPILVLVIKSKSITQGYILFGILLFLITLAIYSYLSYLKFTFFLDEEKQEFIIQKGIFNRENLIIRLDKIQQVNINQSLIQRIVGVYSLEIDTAGSDKKEASIKAIDHQSATILREKLLARTYQTANGHSHTEQSNLSEPDHIGADVNEPVSQSRNIQPLLKLSSSSLLKIGLTSNYGASIALLTGFIFAIIEATRNYTEAFQLEQNPISQLSTKGLGLISLCILLVIALLIVLGTNLIRTFVKYFDFEIRREKNFLSINSGLFDKKHTLLKPARVQISSYSQNYFQKKLNLINLRFKQAAFSTAAEADQDNKKHDIEIPGCDEKERNEILKMIYNQLPVQGKLFIPNYRFLFLMVMLRIVIPALVFSGIATSYPPLREYLYWIIPYAILVGIGLYFEYAHHRLYVSEEFIIKKSGIWDIEYQTLEPHKIQKITTKQYFWHKKADIGHLILHTAAGTLHFKYGKYADIHRMVNYWLYKVESGKKDWM</sequence>
<dbReference type="RefSeq" id="WP_182959944.1">
    <property type="nucleotide sequence ID" value="NZ_WNXC01000007.1"/>
</dbReference>
<keyword evidence="4" id="KW-1185">Reference proteome</keyword>
<feature type="transmembrane region" description="Helical" evidence="1">
    <location>
        <begin position="245"/>
        <end position="267"/>
    </location>
</feature>
<dbReference type="PANTHER" id="PTHR34473:SF2">
    <property type="entry name" value="UPF0699 TRANSMEMBRANE PROTEIN YDBT"/>
    <property type="match status" value="1"/>
</dbReference>
<dbReference type="InterPro" id="IPR014529">
    <property type="entry name" value="UCP026631"/>
</dbReference>
<comment type="caution">
    <text evidence="3">The sequence shown here is derived from an EMBL/GenBank/DDBJ whole genome shotgun (WGS) entry which is preliminary data.</text>
</comment>
<dbReference type="Pfam" id="PF03703">
    <property type="entry name" value="bPH_2"/>
    <property type="match status" value="3"/>
</dbReference>
<evidence type="ECO:0000259" key="2">
    <source>
        <dbReference type="Pfam" id="PF03703"/>
    </source>
</evidence>
<feature type="transmembrane region" description="Helical" evidence="1">
    <location>
        <begin position="47"/>
        <end position="68"/>
    </location>
</feature>
<gene>
    <name evidence="3" type="ORF">GM920_17690</name>
</gene>
<keyword evidence="1" id="KW-0472">Membrane</keyword>
<dbReference type="EMBL" id="WNXC01000007">
    <property type="protein sequence ID" value="MBB2150734.1"/>
    <property type="molecule type" value="Genomic_DNA"/>
</dbReference>
<name>A0ABR6F132_9SPHI</name>
<dbReference type="InterPro" id="IPR005182">
    <property type="entry name" value="YdbS-like_PH"/>
</dbReference>
<feature type="transmembrane region" description="Helical" evidence="1">
    <location>
        <begin position="413"/>
        <end position="430"/>
    </location>
</feature>
<evidence type="ECO:0000313" key="4">
    <source>
        <dbReference type="Proteomes" id="UP000636110"/>
    </source>
</evidence>
<dbReference type="PIRSF" id="PIRSF026631">
    <property type="entry name" value="UCP026631"/>
    <property type="match status" value="1"/>
</dbReference>
<proteinExistence type="predicted"/>
<feature type="transmembrane region" description="Helical" evidence="1">
    <location>
        <begin position="384"/>
        <end position="407"/>
    </location>
</feature>
<evidence type="ECO:0000313" key="3">
    <source>
        <dbReference type="EMBL" id="MBB2150734.1"/>
    </source>
</evidence>
<keyword evidence="1" id="KW-1133">Transmembrane helix</keyword>
<protein>
    <submittedName>
        <fullName evidence="3">PH domain-containing protein</fullName>
    </submittedName>
</protein>
<dbReference type="Proteomes" id="UP000636110">
    <property type="component" value="Unassembled WGS sequence"/>
</dbReference>
<feature type="transmembrane region" description="Helical" evidence="1">
    <location>
        <begin position="204"/>
        <end position="225"/>
    </location>
</feature>
<dbReference type="PANTHER" id="PTHR34473">
    <property type="entry name" value="UPF0699 TRANSMEMBRANE PROTEIN YDBS"/>
    <property type="match status" value="1"/>
</dbReference>
<evidence type="ECO:0000256" key="1">
    <source>
        <dbReference type="SAM" id="Phobius"/>
    </source>
</evidence>
<feature type="domain" description="YdbS-like PH" evidence="2">
    <location>
        <begin position="80"/>
        <end position="148"/>
    </location>
</feature>